<protein>
    <submittedName>
        <fullName evidence="8">SusD family protein</fullName>
    </submittedName>
</protein>
<organism evidence="8 9">
    <name type="scientific">Zhouia amylolytica</name>
    <dbReference type="NCBI Taxonomy" id="376730"/>
    <lineage>
        <taxon>Bacteria</taxon>
        <taxon>Pseudomonadati</taxon>
        <taxon>Bacteroidota</taxon>
        <taxon>Flavobacteriia</taxon>
        <taxon>Flavobacteriales</taxon>
        <taxon>Flavobacteriaceae</taxon>
        <taxon>Zhouia</taxon>
    </lineage>
</organism>
<evidence type="ECO:0000313" key="9">
    <source>
        <dbReference type="Proteomes" id="UP000183209"/>
    </source>
</evidence>
<comment type="subcellular location">
    <subcellularLocation>
        <location evidence="1">Cell outer membrane</location>
    </subcellularLocation>
</comment>
<dbReference type="InterPro" id="IPR033985">
    <property type="entry name" value="SusD-like_N"/>
</dbReference>
<comment type="similarity">
    <text evidence="2">Belongs to the SusD family.</text>
</comment>
<keyword evidence="4" id="KW-0472">Membrane</keyword>
<feature type="domain" description="RagB/SusD" evidence="6">
    <location>
        <begin position="348"/>
        <end position="479"/>
    </location>
</feature>
<dbReference type="SUPFAM" id="SSF48452">
    <property type="entry name" value="TPR-like"/>
    <property type="match status" value="1"/>
</dbReference>
<dbReference type="InterPro" id="IPR011990">
    <property type="entry name" value="TPR-like_helical_dom_sf"/>
</dbReference>
<keyword evidence="5" id="KW-0998">Cell outer membrane</keyword>
<evidence type="ECO:0000256" key="2">
    <source>
        <dbReference type="ARBA" id="ARBA00006275"/>
    </source>
</evidence>
<dbReference type="RefSeq" id="WP_074977736.1">
    <property type="nucleotide sequence ID" value="NZ_FPAG01000003.1"/>
</dbReference>
<dbReference type="Proteomes" id="UP000183209">
    <property type="component" value="Unassembled WGS sequence"/>
</dbReference>
<dbReference type="Pfam" id="PF14322">
    <property type="entry name" value="SusD-like_3"/>
    <property type="match status" value="1"/>
</dbReference>
<dbReference type="Gene3D" id="1.25.40.390">
    <property type="match status" value="1"/>
</dbReference>
<dbReference type="PROSITE" id="PS51257">
    <property type="entry name" value="PROKAR_LIPOPROTEIN"/>
    <property type="match status" value="1"/>
</dbReference>
<dbReference type="GO" id="GO:0009279">
    <property type="term" value="C:cell outer membrane"/>
    <property type="evidence" value="ECO:0007669"/>
    <property type="project" value="UniProtKB-SubCell"/>
</dbReference>
<dbReference type="AlphaFoldDB" id="A0A1I6RTF4"/>
<evidence type="ECO:0000259" key="7">
    <source>
        <dbReference type="Pfam" id="PF14322"/>
    </source>
</evidence>
<evidence type="ECO:0000313" key="8">
    <source>
        <dbReference type="EMBL" id="SFS68007.1"/>
    </source>
</evidence>
<keyword evidence="3" id="KW-0732">Signal</keyword>
<dbReference type="InterPro" id="IPR012944">
    <property type="entry name" value="SusD_RagB_dom"/>
</dbReference>
<dbReference type="Pfam" id="PF07980">
    <property type="entry name" value="SusD_RagB"/>
    <property type="match status" value="1"/>
</dbReference>
<evidence type="ECO:0000259" key="6">
    <source>
        <dbReference type="Pfam" id="PF07980"/>
    </source>
</evidence>
<evidence type="ECO:0000256" key="1">
    <source>
        <dbReference type="ARBA" id="ARBA00004442"/>
    </source>
</evidence>
<gene>
    <name evidence="8" type="ORF">SAMN04487906_1315</name>
</gene>
<evidence type="ECO:0000256" key="3">
    <source>
        <dbReference type="ARBA" id="ARBA00022729"/>
    </source>
</evidence>
<sequence length="480" mass="54635">MKKILALFLIGFIVSCSDDFLDKEPSVNSRVEVETAEQLEYILNSSTYLTDEYVNSFCTDNTGIPVDLFDEIGNSWSPFTLEQYTWSTSISQNGDETWAAYYETIWRANLIINLISENKVTGDEQLKLAVKTEAHYRRASNLFDLALIYALYPSASNADELGVVLRTETNYGESQSRASLKETFDQIESDLEQALENPIEDIIPNRGTLPVIEAFAAKFYLYMGDYDKAEQHANEALSLYSEMVNYATAISTITAGNGLVYPSTVNVSPYSPVALEVFKDRYIFNTLINDSWNTSPSQELLDLYDTNDLRMRFMVKDYFIRNQATVNPWYGYVNIYIGQAVNGESVPEMYLIRAEAKARRGDLSGAMADVEMVRMNRFTPENYTPLSVPANDKATVELIIDERRREFPFTRRWMDLKRLNNDPLTDPIILTRQFYEVGENGSVGTQVQTQTLEPNDRRYARPIGVDVITNSNGATQQNEY</sequence>
<proteinExistence type="inferred from homology"/>
<evidence type="ECO:0000256" key="4">
    <source>
        <dbReference type="ARBA" id="ARBA00023136"/>
    </source>
</evidence>
<dbReference type="EMBL" id="FPAG01000003">
    <property type="protein sequence ID" value="SFS68007.1"/>
    <property type="molecule type" value="Genomic_DNA"/>
</dbReference>
<feature type="domain" description="SusD-like N-terminal" evidence="7">
    <location>
        <begin position="19"/>
        <end position="221"/>
    </location>
</feature>
<evidence type="ECO:0000256" key="5">
    <source>
        <dbReference type="ARBA" id="ARBA00023237"/>
    </source>
</evidence>
<dbReference type="OrthoDB" id="653598at2"/>
<accession>A0A1I6RTF4</accession>
<reference evidence="8 9" key="1">
    <citation type="submission" date="2016-10" db="EMBL/GenBank/DDBJ databases">
        <authorList>
            <person name="de Groot N.N."/>
        </authorList>
    </citation>
    <scope>NUCLEOTIDE SEQUENCE [LARGE SCALE GENOMIC DNA]</scope>
    <source>
        <strain evidence="8 9">CGMCC 1.6114</strain>
    </source>
</reference>
<name>A0A1I6RTF4_9FLAO</name>